<dbReference type="GO" id="GO:0010737">
    <property type="term" value="P:protein kinase A signaling"/>
    <property type="evidence" value="ECO:0007669"/>
    <property type="project" value="TreeGrafter"/>
</dbReference>
<evidence type="ECO:0000313" key="3">
    <source>
        <dbReference type="Proteomes" id="UP000269721"/>
    </source>
</evidence>
<accession>A0A4P9WI38</accession>
<dbReference type="EMBL" id="KZ994969">
    <property type="protein sequence ID" value="RKO91645.1"/>
    <property type="molecule type" value="Genomic_DNA"/>
</dbReference>
<evidence type="ECO:0000313" key="2">
    <source>
        <dbReference type="EMBL" id="RKO91645.1"/>
    </source>
</evidence>
<dbReference type="PANTHER" id="PTHR12832">
    <property type="entry name" value="TESTIS-SPECIFIC PROTEIN PBS13 T-COMPLEX 11"/>
    <property type="match status" value="1"/>
</dbReference>
<proteinExistence type="inferred from homology"/>
<protein>
    <submittedName>
        <fullName evidence="2">T-complex 11</fullName>
    </submittedName>
</protein>
<dbReference type="AlphaFoldDB" id="A0A4P9WI38"/>
<comment type="similarity">
    <text evidence="1">Belongs to the TCP11 family.</text>
</comment>
<name>A0A4P9WI38_9FUNG</name>
<keyword evidence="3" id="KW-1185">Reference proteome</keyword>
<sequence length="400" mass="44505">MDPDFTLKAPEPSPLEVQVRAMAKKAFFDGVREDMARGNYSRIVGLIGDIKLQLLSMVSEKGKIARDIAEVLDVEHIEQQLQRNAFDTIRCVSYIVRQMLSLCAPIRDAAIRSIETLPDLASAFERILDILDDMKMDLANYRLQALRPHLKQQAVDYEKGKFEDALTRGIISLDRTTTWLGASVTSLKAVAAARNPENIDLAENRVKFEDAYNEALLSTIFSTTPVSIDSLPETLIMDAQRIHGFQNEAQAVTIVAALIMLSKNSIPSIRSDRAALVKLKETFYVLLRSEGTTVANLAAHIIAIVPAAALTPEKETMIRTMVDKTLSARDAIFSLLSRRVQAAIRGQLEKGHFKREALVSHGLDLVQVELEKLSRSIALLAKHNKMVHAAHYDGILRQII</sequence>
<evidence type="ECO:0000256" key="1">
    <source>
        <dbReference type="ARBA" id="ARBA00010954"/>
    </source>
</evidence>
<dbReference type="OrthoDB" id="276323at2759"/>
<dbReference type="PANTHER" id="PTHR12832:SF11">
    <property type="entry name" value="LD23868P"/>
    <property type="match status" value="1"/>
</dbReference>
<dbReference type="Pfam" id="PF05794">
    <property type="entry name" value="Tcp11"/>
    <property type="match status" value="1"/>
</dbReference>
<dbReference type="Proteomes" id="UP000269721">
    <property type="component" value="Unassembled WGS sequence"/>
</dbReference>
<reference evidence="3" key="1">
    <citation type="journal article" date="2018" name="Nat. Microbiol.">
        <title>Leveraging single-cell genomics to expand the fungal tree of life.</title>
        <authorList>
            <person name="Ahrendt S.R."/>
            <person name="Quandt C.A."/>
            <person name="Ciobanu D."/>
            <person name="Clum A."/>
            <person name="Salamov A."/>
            <person name="Andreopoulos B."/>
            <person name="Cheng J.F."/>
            <person name="Woyke T."/>
            <person name="Pelin A."/>
            <person name="Henrissat B."/>
            <person name="Reynolds N.K."/>
            <person name="Benny G.L."/>
            <person name="Smith M.E."/>
            <person name="James T.Y."/>
            <person name="Grigoriev I.V."/>
        </authorList>
    </citation>
    <scope>NUCLEOTIDE SEQUENCE [LARGE SCALE GENOMIC DNA]</scope>
</reference>
<gene>
    <name evidence="2" type="ORF">BDK51DRAFT_23844</name>
</gene>
<organism evidence="2 3">
    <name type="scientific">Blyttiomyces helicus</name>
    <dbReference type="NCBI Taxonomy" id="388810"/>
    <lineage>
        <taxon>Eukaryota</taxon>
        <taxon>Fungi</taxon>
        <taxon>Fungi incertae sedis</taxon>
        <taxon>Chytridiomycota</taxon>
        <taxon>Chytridiomycota incertae sedis</taxon>
        <taxon>Chytridiomycetes</taxon>
        <taxon>Chytridiomycetes incertae sedis</taxon>
        <taxon>Blyttiomyces</taxon>
    </lineage>
</organism>
<dbReference type="InterPro" id="IPR008862">
    <property type="entry name" value="Tcp11"/>
</dbReference>